<feature type="compositionally biased region" description="Low complexity" evidence="6">
    <location>
        <begin position="58"/>
        <end position="72"/>
    </location>
</feature>
<evidence type="ECO:0000256" key="2">
    <source>
        <dbReference type="ARBA" id="ARBA00010239"/>
    </source>
</evidence>
<proteinExistence type="inferred from homology"/>
<name>A0AAX4H968_9ASCO</name>
<evidence type="ECO:0000256" key="5">
    <source>
        <dbReference type="ARBA" id="ARBA00023242"/>
    </source>
</evidence>
<keyword evidence="8" id="KW-1185">Reference proteome</keyword>
<keyword evidence="3" id="KW-0805">Transcription regulation</keyword>
<evidence type="ECO:0000313" key="7">
    <source>
        <dbReference type="EMBL" id="WPK24804.1"/>
    </source>
</evidence>
<organism evidence="7 8">
    <name type="scientific">Australozyma saopauloensis</name>
    <dbReference type="NCBI Taxonomy" id="291208"/>
    <lineage>
        <taxon>Eukaryota</taxon>
        <taxon>Fungi</taxon>
        <taxon>Dikarya</taxon>
        <taxon>Ascomycota</taxon>
        <taxon>Saccharomycotina</taxon>
        <taxon>Pichiomycetes</taxon>
        <taxon>Metschnikowiaceae</taxon>
        <taxon>Australozyma</taxon>
    </lineage>
</organism>
<dbReference type="AlphaFoldDB" id="A0AAX4H968"/>
<dbReference type="PANTHER" id="PTHR10019">
    <property type="entry name" value="SNF5"/>
    <property type="match status" value="1"/>
</dbReference>
<evidence type="ECO:0000313" key="8">
    <source>
        <dbReference type="Proteomes" id="UP001338582"/>
    </source>
</evidence>
<dbReference type="KEGG" id="asau:88173160"/>
<keyword evidence="5" id="KW-0539">Nucleus</keyword>
<dbReference type="GeneID" id="88173160"/>
<evidence type="ECO:0000256" key="4">
    <source>
        <dbReference type="ARBA" id="ARBA00023163"/>
    </source>
</evidence>
<feature type="region of interest" description="Disordered" evidence="6">
    <location>
        <begin position="621"/>
        <end position="678"/>
    </location>
</feature>
<feature type="compositionally biased region" description="Polar residues" evidence="6">
    <location>
        <begin position="1"/>
        <end position="14"/>
    </location>
</feature>
<evidence type="ECO:0000256" key="1">
    <source>
        <dbReference type="ARBA" id="ARBA00004123"/>
    </source>
</evidence>
<evidence type="ECO:0000256" key="3">
    <source>
        <dbReference type="ARBA" id="ARBA00023015"/>
    </source>
</evidence>
<feature type="region of interest" description="Disordered" evidence="6">
    <location>
        <begin position="1"/>
        <end position="23"/>
    </location>
</feature>
<reference evidence="7 8" key="1">
    <citation type="submission" date="2023-10" db="EMBL/GenBank/DDBJ databases">
        <title>Draft Genome Sequence of Candida saopaulonensis from a very Premature Infant with Sepsis.</title>
        <authorList>
            <person name="Ning Y."/>
            <person name="Dai R."/>
            <person name="Xiao M."/>
            <person name="Xu Y."/>
            <person name="Yan Q."/>
            <person name="Zhang L."/>
        </authorList>
    </citation>
    <scope>NUCLEOTIDE SEQUENCE [LARGE SCALE GENOMIC DNA]</scope>
    <source>
        <strain evidence="7 8">19XY460</strain>
    </source>
</reference>
<dbReference type="Proteomes" id="UP001338582">
    <property type="component" value="Chromosome 2"/>
</dbReference>
<dbReference type="EMBL" id="CP138895">
    <property type="protein sequence ID" value="WPK24804.1"/>
    <property type="molecule type" value="Genomic_DNA"/>
</dbReference>
<dbReference type="RefSeq" id="XP_062877187.1">
    <property type="nucleotide sequence ID" value="XM_063021117.1"/>
</dbReference>
<sequence>MNFNRGGAPSNNLTPQQLAAQRQRMQLPPQLQNLTPQQLQELRNKPQFQNMLRQYYQRQQMAQQQMSQQSNARGNAAPSSAYGDRGAMGQNAGSPSANINLATGSKGMMADLAAMSGNLGLLAGLTGASMSNPNLSQQMMNRDTQAAFASQQGASQQNFQRSAIGGMNAGGMNAALSGMPGAAVSGQQKYASQIAQLRLMPPNATPNPNMPPFVNSGVQPGMKPLDPAFVMKGGQPGPTPTPSGFVKEKIKVPPQFAPDALSHITLTPLTSLNEWSEKLKQEGKEVPLDVKLYEDVIKKDDFFLRKTLLQNQSSKELLEKMARDIKSYAQIKQLRMGAINAATKGQYSNSIWGEGYLGYGNGVTNSSTQVVLPLQNKCFLKPGQLAVSDAEMNKNVLKNIASNSTRQLVPIRLEFDQERDRFKLRDTFLWDLNDKTYPIEVFLRNLVDDYSFISEVNFQTILLSVNEQIKDYRSKPTNAVGEIRIPIKIDLLISNTQYTDQFEWDILSDKENDPEEFATILCDEMSLPGEFATAIAFSIREQSQMYYKALSLVGYSFDGSYIREDEIKSHMAPPLRIHNTELGQDEDFITTLRTPTLLGEYSPAINRITQLEIEKIERELERDSRRRRRHNNEGAFSYNENGPNLFGSLGRGTASRRTAPHTSRGVKTTIPDLSDVPKTFRTPLPSSVLPGGIDLGAPDINGYNELVINRSQIANPDYKPPAPPGMVSIYKDSAGSFFVKIKSRRLR</sequence>
<feature type="region of interest" description="Disordered" evidence="6">
    <location>
        <begin position="58"/>
        <end position="94"/>
    </location>
</feature>
<dbReference type="Pfam" id="PF04855">
    <property type="entry name" value="SNF5"/>
    <property type="match status" value="1"/>
</dbReference>
<protein>
    <submittedName>
        <fullName evidence="7">Uncharacterized protein</fullName>
    </submittedName>
</protein>
<comment type="subcellular location">
    <subcellularLocation>
        <location evidence="1">Nucleus</location>
    </subcellularLocation>
</comment>
<dbReference type="InterPro" id="IPR006939">
    <property type="entry name" value="SNF5"/>
</dbReference>
<dbReference type="GO" id="GO:0006338">
    <property type="term" value="P:chromatin remodeling"/>
    <property type="evidence" value="ECO:0007669"/>
    <property type="project" value="InterPro"/>
</dbReference>
<evidence type="ECO:0000256" key="6">
    <source>
        <dbReference type="SAM" id="MobiDB-lite"/>
    </source>
</evidence>
<dbReference type="GO" id="GO:0000228">
    <property type="term" value="C:nuclear chromosome"/>
    <property type="evidence" value="ECO:0007669"/>
    <property type="project" value="InterPro"/>
</dbReference>
<gene>
    <name evidence="7" type="ORF">PUMCH_002095</name>
</gene>
<accession>A0AAX4H968</accession>
<comment type="similarity">
    <text evidence="2">Belongs to the SNF5 family.</text>
</comment>
<keyword evidence="4" id="KW-0804">Transcription</keyword>